<dbReference type="Pfam" id="PF08327">
    <property type="entry name" value="AHSA1"/>
    <property type="match status" value="1"/>
</dbReference>
<dbReference type="EMBL" id="JAMTCP010000014">
    <property type="protein sequence ID" value="MCP2259197.1"/>
    <property type="molecule type" value="Genomic_DNA"/>
</dbReference>
<dbReference type="RefSeq" id="WP_253670097.1">
    <property type="nucleotide sequence ID" value="NZ_JAMTCP010000014.1"/>
</dbReference>
<feature type="domain" description="Activator of Hsp90 ATPase homologue 1/2-like C-terminal" evidence="2">
    <location>
        <begin position="14"/>
        <end position="134"/>
    </location>
</feature>
<gene>
    <name evidence="3" type="ORF">LX15_002898</name>
</gene>
<evidence type="ECO:0000259" key="2">
    <source>
        <dbReference type="Pfam" id="PF08327"/>
    </source>
</evidence>
<proteinExistence type="inferred from homology"/>
<reference evidence="3 4" key="1">
    <citation type="submission" date="2022-06" db="EMBL/GenBank/DDBJ databases">
        <title>Genomic Encyclopedia of Archaeal and Bacterial Type Strains, Phase II (KMG-II): from individual species to whole genera.</title>
        <authorList>
            <person name="Goeker M."/>
        </authorList>
    </citation>
    <scope>NUCLEOTIDE SEQUENCE [LARGE SCALE GENOMIC DNA]</scope>
    <source>
        <strain evidence="3 4">DSM 40477</strain>
    </source>
</reference>
<protein>
    <submittedName>
        <fullName evidence="3">Conserved protein YndB, AHSA1/START domain</fullName>
    </submittedName>
</protein>
<sequence>MPREFELRKETSLDASPDEVWDAIATGPGISSWFMGPHQVEPGVGGRITLDIGDFSEASTITAWDPPHRLAYRGDPAPDGTFHAMEYLVEGRDGGSTVLRFVHSGVLGDDWGEEYEDQTSHGWDMYLHTLGEYLRHFRGRPGTYVYAHWFDVPEGRDAWALLTGALGLSGPAAVGDRVRLTPEGLAPIEGVVDYARPDQQAFLGVRGSEGMYRFFGGAGHVAVGHHLFGEGVDAKSESESWRAWLGRVFAS</sequence>
<keyword evidence="4" id="KW-1185">Reference proteome</keyword>
<accession>A0ABT1HUL0</accession>
<dbReference type="Proteomes" id="UP001205311">
    <property type="component" value="Unassembled WGS sequence"/>
</dbReference>
<evidence type="ECO:0000256" key="1">
    <source>
        <dbReference type="ARBA" id="ARBA00006817"/>
    </source>
</evidence>
<dbReference type="CDD" id="cd07814">
    <property type="entry name" value="SRPBCC_CalC_Aha1-like"/>
    <property type="match status" value="1"/>
</dbReference>
<dbReference type="Gene3D" id="3.30.530.20">
    <property type="match status" value="1"/>
</dbReference>
<dbReference type="InterPro" id="IPR013538">
    <property type="entry name" value="ASHA1/2-like_C"/>
</dbReference>
<name>A0ABT1HUL0_STRSD</name>
<dbReference type="SUPFAM" id="SSF55961">
    <property type="entry name" value="Bet v1-like"/>
    <property type="match status" value="1"/>
</dbReference>
<comment type="caution">
    <text evidence="3">The sequence shown here is derived from an EMBL/GenBank/DDBJ whole genome shotgun (WGS) entry which is preliminary data.</text>
</comment>
<dbReference type="InterPro" id="IPR023393">
    <property type="entry name" value="START-like_dom_sf"/>
</dbReference>
<comment type="similarity">
    <text evidence="1">Belongs to the AHA1 family.</text>
</comment>
<evidence type="ECO:0000313" key="4">
    <source>
        <dbReference type="Proteomes" id="UP001205311"/>
    </source>
</evidence>
<organism evidence="3 4">
    <name type="scientific">Streptoalloteichus tenebrarius (strain ATCC 17920 / DSM 40477 / JCM 4838 / CBS 697.72 / NBRC 16177 / NCIMB 11028 / NRRL B-12390 / A12253. 1 / ISP 5477)</name>
    <name type="common">Streptomyces tenebrarius</name>
    <dbReference type="NCBI Taxonomy" id="1933"/>
    <lineage>
        <taxon>Bacteria</taxon>
        <taxon>Bacillati</taxon>
        <taxon>Actinomycetota</taxon>
        <taxon>Actinomycetes</taxon>
        <taxon>Pseudonocardiales</taxon>
        <taxon>Pseudonocardiaceae</taxon>
        <taxon>Streptoalloteichus</taxon>
    </lineage>
</organism>
<evidence type="ECO:0000313" key="3">
    <source>
        <dbReference type="EMBL" id="MCP2259197.1"/>
    </source>
</evidence>